<dbReference type="InterPro" id="IPR036388">
    <property type="entry name" value="WH-like_DNA-bd_sf"/>
</dbReference>
<dbReference type="RefSeq" id="WP_160624070.1">
    <property type="nucleotide sequence ID" value="NZ_WUUQ01000001.1"/>
</dbReference>
<evidence type="ECO:0000313" key="3">
    <source>
        <dbReference type="Proteomes" id="UP000434036"/>
    </source>
</evidence>
<keyword evidence="3" id="KW-1185">Reference proteome</keyword>
<gene>
    <name evidence="2" type="ORF">GSF08_01305</name>
</gene>
<comment type="caution">
    <text evidence="2">The sequence shown here is derived from an EMBL/GenBank/DDBJ whole genome shotgun (WGS) entry which is preliminary data.</text>
</comment>
<dbReference type="GO" id="GO:0003677">
    <property type="term" value="F:DNA binding"/>
    <property type="evidence" value="ECO:0007669"/>
    <property type="project" value="InterPro"/>
</dbReference>
<dbReference type="Proteomes" id="UP000434036">
    <property type="component" value="Unassembled WGS sequence"/>
</dbReference>
<feature type="domain" description="DUF2087" evidence="1">
    <location>
        <begin position="179"/>
        <end position="247"/>
    </location>
</feature>
<name>A0A6N8U3Q3_9FIRM</name>
<organism evidence="2 3">
    <name type="scientific">Copranaerobaculum intestinale</name>
    <dbReference type="NCBI Taxonomy" id="2692629"/>
    <lineage>
        <taxon>Bacteria</taxon>
        <taxon>Bacillati</taxon>
        <taxon>Bacillota</taxon>
        <taxon>Erysipelotrichia</taxon>
        <taxon>Erysipelotrichales</taxon>
        <taxon>Erysipelotrichaceae</taxon>
        <taxon>Copranaerobaculum</taxon>
    </lineage>
</organism>
<reference evidence="2 3" key="1">
    <citation type="submission" date="2019-12" db="EMBL/GenBank/DDBJ databases">
        <authorList>
            <person name="Yang R."/>
        </authorList>
    </citation>
    <scope>NUCLEOTIDE SEQUENCE [LARGE SCALE GENOMIC DNA]</scope>
    <source>
        <strain evidence="2 3">DONG20-135</strain>
    </source>
</reference>
<dbReference type="AlphaFoldDB" id="A0A6N8U3Q3"/>
<evidence type="ECO:0000259" key="1">
    <source>
        <dbReference type="Pfam" id="PF09860"/>
    </source>
</evidence>
<proteinExistence type="predicted"/>
<dbReference type="SUPFAM" id="SSF46894">
    <property type="entry name" value="C-terminal effector domain of the bipartite response regulators"/>
    <property type="match status" value="1"/>
</dbReference>
<dbReference type="Gene3D" id="1.10.10.10">
    <property type="entry name" value="Winged helix-like DNA-binding domain superfamily/Winged helix DNA-binding domain"/>
    <property type="match status" value="1"/>
</dbReference>
<dbReference type="Pfam" id="PF09860">
    <property type="entry name" value="DUF2087"/>
    <property type="match status" value="1"/>
</dbReference>
<accession>A0A6N8U3Q3</accession>
<dbReference type="InterPro" id="IPR016032">
    <property type="entry name" value="Sig_transdc_resp-reg_C-effctor"/>
</dbReference>
<protein>
    <submittedName>
        <fullName evidence="2">DUF2087 domain-containing protein</fullName>
    </submittedName>
</protein>
<dbReference type="InterPro" id="IPR018656">
    <property type="entry name" value="DUF2087"/>
</dbReference>
<evidence type="ECO:0000313" key="2">
    <source>
        <dbReference type="EMBL" id="MXQ72580.1"/>
    </source>
</evidence>
<reference evidence="2 3" key="2">
    <citation type="submission" date="2020-01" db="EMBL/GenBank/DDBJ databases">
        <title>Clostridiaceae sp. nov. isolated from the gut of human by culturomics.</title>
        <authorList>
            <person name="Chang Y."/>
        </authorList>
    </citation>
    <scope>NUCLEOTIDE SEQUENCE [LARGE SCALE GENOMIC DNA]</scope>
    <source>
        <strain evidence="2 3">DONG20-135</strain>
    </source>
</reference>
<dbReference type="EMBL" id="WUUQ01000001">
    <property type="protein sequence ID" value="MXQ72580.1"/>
    <property type="molecule type" value="Genomic_DNA"/>
</dbReference>
<sequence>MAKQEERYLEEIKNGYREEANGYRCSFCEQLFEKGEIFHIDDRFFDAERAVKIHICKQHGSVFDRLMETDKKQNGLTDVQKQLLRLMKEGNSDKEIAKITGTSASTVRHQRFVFKEKAKQARLFLAMYELALEQAEQPQEEKLVEVHMGANMIDDRFITTVAESEQILNTMFASFEPLKLKQFPGRDKKKIVVLRRITEGLDYGRHYSEQEINAYLKDIYSDFVTIRRALIEYGFLMRTEDCSEYWVKGTD</sequence>
<dbReference type="GO" id="GO:0006355">
    <property type="term" value="P:regulation of DNA-templated transcription"/>
    <property type="evidence" value="ECO:0007669"/>
    <property type="project" value="InterPro"/>
</dbReference>